<dbReference type="OrthoDB" id="7508982at2"/>
<dbReference type="RefSeq" id="WP_059152995.1">
    <property type="nucleotide sequence ID" value="NZ_KQ130457.1"/>
</dbReference>
<comment type="caution">
    <text evidence="2">The sequence shown here is derived from an EMBL/GenBank/DDBJ whole genome shotgun (WGS) entry which is preliminary data.</text>
</comment>
<reference evidence="2 3" key="1">
    <citation type="journal article" date="2015" name="G3 (Bethesda)">
        <title>Insights into Ongoing Evolution of the Hexachlorocyclohexane Catabolic Pathway from Comparative Genomics of Ten Sphingomonadaceae Strains.</title>
        <authorList>
            <person name="Pearce S.L."/>
            <person name="Oakeshott J.G."/>
            <person name="Pandey G."/>
        </authorList>
    </citation>
    <scope>NUCLEOTIDE SEQUENCE [LARGE SCALE GENOMIC DNA]</scope>
    <source>
        <strain evidence="2 3">LL02</strain>
    </source>
</reference>
<gene>
    <name evidence="2" type="ORF">V474_01895</name>
</gene>
<evidence type="ECO:0000256" key="1">
    <source>
        <dbReference type="SAM" id="MobiDB-lite"/>
    </source>
</evidence>
<dbReference type="PATRIC" id="fig|1114963.3.peg.3989"/>
<proteinExistence type="predicted"/>
<protein>
    <submittedName>
        <fullName evidence="2">Uncharacterized protein</fullName>
    </submittedName>
</protein>
<dbReference type="EMBL" id="JACU01000010">
    <property type="protein sequence ID" value="KMS51814.1"/>
    <property type="molecule type" value="Genomic_DNA"/>
</dbReference>
<dbReference type="Proteomes" id="UP000052268">
    <property type="component" value="Unassembled WGS sequence"/>
</dbReference>
<sequence length="159" mass="16938">MIGILSRTAIRPKIGGAALALLSATAAQGSGRLPPLPIPSQKFADLAACRAYLDQTYRDDLAKADPEPVPIDGGTRQTLIESEGPVGTDTGHVDYAITEGWQIRHPEPDKGYVQISYSYRTTTMACDGGVLTGTYAQGYNSPSYEHSTAPGNERSEVKP</sequence>
<accession>A0A0J7XJH9</accession>
<organism evidence="2 3">
    <name type="scientific">Novosphingobium barchaimii LL02</name>
    <dbReference type="NCBI Taxonomy" id="1114963"/>
    <lineage>
        <taxon>Bacteria</taxon>
        <taxon>Pseudomonadati</taxon>
        <taxon>Pseudomonadota</taxon>
        <taxon>Alphaproteobacteria</taxon>
        <taxon>Sphingomonadales</taxon>
        <taxon>Sphingomonadaceae</taxon>
        <taxon>Novosphingobium</taxon>
    </lineage>
</organism>
<name>A0A0J7XJH9_9SPHN</name>
<feature type="region of interest" description="Disordered" evidence="1">
    <location>
        <begin position="139"/>
        <end position="159"/>
    </location>
</feature>
<feature type="compositionally biased region" description="Polar residues" evidence="1">
    <location>
        <begin position="139"/>
        <end position="150"/>
    </location>
</feature>
<evidence type="ECO:0000313" key="2">
    <source>
        <dbReference type="EMBL" id="KMS51814.1"/>
    </source>
</evidence>
<keyword evidence="3" id="KW-1185">Reference proteome</keyword>
<feature type="region of interest" description="Disordered" evidence="1">
    <location>
        <begin position="63"/>
        <end position="90"/>
    </location>
</feature>
<dbReference type="AlphaFoldDB" id="A0A0J7XJH9"/>
<evidence type="ECO:0000313" key="3">
    <source>
        <dbReference type="Proteomes" id="UP000052268"/>
    </source>
</evidence>